<reference evidence="1 2" key="1">
    <citation type="submission" date="2018-05" db="EMBL/GenBank/DDBJ databases">
        <title>Genetic diversity of glacier-inhabiting Cryobacterium bacteria in China and description of Cryobacterium mengkeensis sp. nov. and Arthrobacter glacialis sp. nov.</title>
        <authorList>
            <person name="Liu Q."/>
            <person name="Xin Y.-H."/>
        </authorList>
    </citation>
    <scope>NUCLEOTIDE SEQUENCE [LARGE SCALE GENOMIC DNA]</scope>
    <source>
        <strain evidence="1 2">GP3</strain>
    </source>
</reference>
<comment type="caution">
    <text evidence="1">The sequence shown here is derived from an EMBL/GenBank/DDBJ whole genome shotgun (WGS) entry which is preliminary data.</text>
</comment>
<organism evidence="1 2">
    <name type="scientific">Arthrobacter psychrochitiniphilus</name>
    <dbReference type="NCBI Taxonomy" id="291045"/>
    <lineage>
        <taxon>Bacteria</taxon>
        <taxon>Bacillati</taxon>
        <taxon>Actinomycetota</taxon>
        <taxon>Actinomycetes</taxon>
        <taxon>Micrococcales</taxon>
        <taxon>Micrococcaceae</taxon>
        <taxon>Arthrobacter</taxon>
    </lineage>
</organism>
<evidence type="ECO:0000313" key="1">
    <source>
        <dbReference type="EMBL" id="PXA63901.1"/>
    </source>
</evidence>
<dbReference type="RefSeq" id="WP_110107965.1">
    <property type="nucleotide sequence ID" value="NZ_JACBZZ010000001.1"/>
</dbReference>
<keyword evidence="2" id="KW-1185">Reference proteome</keyword>
<dbReference type="Proteomes" id="UP000246303">
    <property type="component" value="Unassembled WGS sequence"/>
</dbReference>
<evidence type="ECO:0008006" key="3">
    <source>
        <dbReference type="Google" id="ProtNLM"/>
    </source>
</evidence>
<proteinExistence type="predicted"/>
<gene>
    <name evidence="1" type="ORF">CVS29_17920</name>
</gene>
<dbReference type="EMBL" id="QHLZ01000021">
    <property type="protein sequence ID" value="PXA63901.1"/>
    <property type="molecule type" value="Genomic_DNA"/>
</dbReference>
<name>A0A2V3DML5_9MICC</name>
<dbReference type="OrthoDB" id="4144896at2"/>
<sequence>MSDWKIRRTARDANRQLDLGAHPSLNSIKSSLEAARGRPITIMELPTLRGDDLCGLCVAYSSHDVVVHAPPRSRLHQQQIIVHEFAHMILNHQITATSLHLVQLPGFNETPLQVLGRTSFDDDDEAAAEFLADLLMARIRPDLEGPTDDQPGFNKVFG</sequence>
<accession>A0A2V3DML5</accession>
<dbReference type="AlphaFoldDB" id="A0A2V3DML5"/>
<protein>
    <recommendedName>
        <fullName evidence="3">IrrE N-terminal-like domain-containing protein</fullName>
    </recommendedName>
</protein>
<evidence type="ECO:0000313" key="2">
    <source>
        <dbReference type="Proteomes" id="UP000246303"/>
    </source>
</evidence>